<dbReference type="Proteomes" id="UP000324383">
    <property type="component" value="Unassembled WGS sequence"/>
</dbReference>
<sequence length="72" mass="8824">MATIRNNAEQLLKESYRQVKQSMPFMEWLQLESENDPDFWRWLFDDGDLDGEYTLTDEHKELYKEFLENICE</sequence>
<proteinExistence type="predicted"/>
<gene>
    <name evidence="1" type="ORF">FNJ60_12225</name>
</gene>
<name>A0A5D3E9N6_9BACE</name>
<reference evidence="1 2" key="1">
    <citation type="submission" date="2019-07" db="EMBL/GenBank/DDBJ databases">
        <title>Draft Genome Sequences of Bacteroides pyogenes Strains Isolated from the Uterus Holstein Dairy Cows with Metritis.</title>
        <authorList>
            <person name="Cunha F."/>
            <person name="Galvao K.N."/>
            <person name="Jeon S.J."/>
            <person name="Jeong K.C."/>
        </authorList>
    </citation>
    <scope>NUCLEOTIDE SEQUENCE [LARGE SCALE GENOMIC DNA]</scope>
    <source>
        <strain evidence="1 2">KG-31</strain>
    </source>
</reference>
<dbReference type="EMBL" id="VKLW01000031">
    <property type="protein sequence ID" value="TYK32386.1"/>
    <property type="molecule type" value="Genomic_DNA"/>
</dbReference>
<evidence type="ECO:0000313" key="2">
    <source>
        <dbReference type="Proteomes" id="UP000324383"/>
    </source>
</evidence>
<protein>
    <submittedName>
        <fullName evidence="1">Uncharacterized protein</fullName>
    </submittedName>
</protein>
<accession>A0A5D3E9N6</accession>
<comment type="caution">
    <text evidence="1">The sequence shown here is derived from an EMBL/GenBank/DDBJ whole genome shotgun (WGS) entry which is preliminary data.</text>
</comment>
<dbReference type="AlphaFoldDB" id="A0A5D3E9N6"/>
<dbReference type="RefSeq" id="WP_148730770.1">
    <property type="nucleotide sequence ID" value="NZ_VKLW01000031.1"/>
</dbReference>
<organism evidence="1 2">
    <name type="scientific">Bacteroides pyogenes</name>
    <dbReference type="NCBI Taxonomy" id="310300"/>
    <lineage>
        <taxon>Bacteria</taxon>
        <taxon>Pseudomonadati</taxon>
        <taxon>Bacteroidota</taxon>
        <taxon>Bacteroidia</taxon>
        <taxon>Bacteroidales</taxon>
        <taxon>Bacteroidaceae</taxon>
        <taxon>Bacteroides</taxon>
    </lineage>
</organism>
<evidence type="ECO:0000313" key="1">
    <source>
        <dbReference type="EMBL" id="TYK32386.1"/>
    </source>
</evidence>
<keyword evidence="2" id="KW-1185">Reference proteome</keyword>